<reference evidence="2" key="2">
    <citation type="submission" date="2022-06" db="EMBL/GenBank/DDBJ databases">
        <authorList>
            <person name="Zhong J."/>
            <person name="Zhu J.Z."/>
            <person name="Hu Z."/>
        </authorList>
    </citation>
    <scope>NUCLEOTIDE SEQUENCE</scope>
</reference>
<protein>
    <submittedName>
        <fullName evidence="2">Uncharacterized protein</fullName>
    </submittedName>
</protein>
<feature type="region of interest" description="Disordered" evidence="1">
    <location>
        <begin position="38"/>
        <end position="73"/>
    </location>
</feature>
<sequence length="289" mass="30438">MDTASIFSVGSSGVRVRLPLASTNASFVTARSSRATGSHSLAASSERAESISGSASSPERGSIGSAGLGRPPRSFRLRKRGRFTRALEAAVTCTTWWKDLSGAGGCSPARAWVDSYLSGTDAKVVNEKTLVIPARADGGDERSLQLVQMPFENGTAKRQLWVCPELVAKLVSVRLFRAPSAGLLASLRSRARLWSDEVGVDAMDLARFLPGSLVLAVLPSPDEVAALGALRGSAGRWGADVLGPLAQGRLVESPPRRLGDYFQGPLGWLLGRSDERVLAAGVPFAQLPA</sequence>
<organism evidence="2">
    <name type="scientific">Alternaria dianthicola umbra-like virus 2</name>
    <dbReference type="NCBI Taxonomy" id="2992035"/>
    <lineage>
        <taxon>Viruses</taxon>
        <taxon>Riboviria</taxon>
        <taxon>Orthornavirae</taxon>
        <taxon>Kitrinoviricota</taxon>
        <taxon>Tolucaviricetes</taxon>
        <taxon>Tolivirales</taxon>
        <taxon>Tombusviridae</taxon>
        <taxon>Calvusvirinae</taxon>
    </lineage>
</organism>
<dbReference type="EMBL" id="ON843759">
    <property type="protein sequence ID" value="UYZ32452.1"/>
    <property type="molecule type" value="Genomic_RNA"/>
</dbReference>
<accession>A0A9E7V6R5</accession>
<evidence type="ECO:0000313" key="2">
    <source>
        <dbReference type="EMBL" id="UYZ32452.1"/>
    </source>
</evidence>
<proteinExistence type="predicted"/>
<name>A0A9E7V6R5_9TOMB</name>
<reference evidence="2" key="1">
    <citation type="journal article" date="2022" name="Front. Cell. Infect. Microbiol.">
        <title>Novel and diverse mycoviruses co-infecting a single strain of the phytopathogenic fungus Alternaria dianthicola.</title>
        <authorList>
            <person name="Zhong J."/>
            <person name="Li P."/>
            <person name="Gao B.D."/>
            <person name="Zhong S.Y."/>
            <person name="Li X.G."/>
            <person name="Hu Z."/>
            <person name="Zhu J.Z."/>
        </authorList>
    </citation>
    <scope>NUCLEOTIDE SEQUENCE</scope>
</reference>
<evidence type="ECO:0000256" key="1">
    <source>
        <dbReference type="SAM" id="MobiDB-lite"/>
    </source>
</evidence>